<dbReference type="PIRSF" id="PIRSF007531">
    <property type="entry name" value="CPT"/>
    <property type="match status" value="1"/>
</dbReference>
<evidence type="ECO:0000256" key="2">
    <source>
        <dbReference type="PIRSR" id="PIRSR007531-2"/>
    </source>
</evidence>
<evidence type="ECO:0000313" key="3">
    <source>
        <dbReference type="EMBL" id="NMO97712.1"/>
    </source>
</evidence>
<evidence type="ECO:0000256" key="1">
    <source>
        <dbReference type="PIRSR" id="PIRSR007531-1"/>
    </source>
</evidence>
<dbReference type="Pfam" id="PF07931">
    <property type="entry name" value="CPT"/>
    <property type="match status" value="1"/>
</dbReference>
<dbReference type="EMBL" id="JABBPN010000021">
    <property type="protein sequence ID" value="NMO97712.1"/>
    <property type="molecule type" value="Genomic_DNA"/>
</dbReference>
<accession>A0A848MCE6</accession>
<name>A0A848MCE6_PAELE</name>
<dbReference type="RefSeq" id="WP_169506486.1">
    <property type="nucleotide sequence ID" value="NZ_JABBPN010000021.1"/>
</dbReference>
<dbReference type="AlphaFoldDB" id="A0A848MCE6"/>
<reference evidence="3 4" key="1">
    <citation type="submission" date="2020-04" db="EMBL/GenBank/DDBJ databases">
        <title>Paenibacillus algicola sp. nov., a novel marine bacterium producing alginate lyase.</title>
        <authorList>
            <person name="Huang H."/>
        </authorList>
    </citation>
    <scope>NUCLEOTIDE SEQUENCE [LARGE SCALE GENOMIC DNA]</scope>
    <source>
        <strain evidence="3 4">L7-75</strain>
    </source>
</reference>
<proteinExistence type="predicted"/>
<dbReference type="InterPro" id="IPR027417">
    <property type="entry name" value="P-loop_NTPase"/>
</dbReference>
<dbReference type="GO" id="GO:0016740">
    <property type="term" value="F:transferase activity"/>
    <property type="evidence" value="ECO:0007669"/>
    <property type="project" value="InterPro"/>
</dbReference>
<dbReference type="GO" id="GO:0005524">
    <property type="term" value="F:ATP binding"/>
    <property type="evidence" value="ECO:0007669"/>
    <property type="project" value="InterPro"/>
</dbReference>
<keyword evidence="4" id="KW-1185">Reference proteome</keyword>
<gene>
    <name evidence="3" type="ORF">HII30_18265</name>
</gene>
<dbReference type="SUPFAM" id="SSF52540">
    <property type="entry name" value="P-loop containing nucleoside triphosphate hydrolases"/>
    <property type="match status" value="1"/>
</dbReference>
<dbReference type="Proteomes" id="UP000565468">
    <property type="component" value="Unassembled WGS sequence"/>
</dbReference>
<dbReference type="Gene3D" id="3.40.50.300">
    <property type="entry name" value="P-loop containing nucleotide triphosphate hydrolases"/>
    <property type="match status" value="1"/>
</dbReference>
<organism evidence="3 4">
    <name type="scientific">Paenibacillus lemnae</name>
    <dbReference type="NCBI Taxonomy" id="1330551"/>
    <lineage>
        <taxon>Bacteria</taxon>
        <taxon>Bacillati</taxon>
        <taxon>Bacillota</taxon>
        <taxon>Bacilli</taxon>
        <taxon>Bacillales</taxon>
        <taxon>Paenibacillaceae</taxon>
        <taxon>Paenibacillus</taxon>
    </lineage>
</organism>
<protein>
    <submittedName>
        <fullName evidence="3">AAA family ATPase</fullName>
    </submittedName>
</protein>
<feature type="active site" evidence="1">
    <location>
        <position position="38"/>
    </location>
</feature>
<feature type="binding site" evidence="2">
    <location>
        <begin position="11"/>
        <end position="18"/>
    </location>
    <ligand>
        <name>ATP</name>
        <dbReference type="ChEBI" id="CHEBI:30616"/>
    </ligand>
</feature>
<sequence>MAQGTVIFLNGTSSSGKTSISLELQRILDEPYLHISLDQFLHMLPADYLNGGKPEETTTHAMMQTVKGMHHALPALAAAGSNIIVDHVMQEKQWLEECASLLAGYKVLFVSVVCSLEELQRRETERGDRNIGLASYQYNLVHSHGIGDLEINTEFNSALECAEKIKTYLNNHSQFNAFKALQQ</sequence>
<dbReference type="InterPro" id="IPR012853">
    <property type="entry name" value="CPT"/>
</dbReference>
<comment type="caution">
    <text evidence="3">The sequence shown here is derived from an EMBL/GenBank/DDBJ whole genome shotgun (WGS) entry which is preliminary data.</text>
</comment>
<evidence type="ECO:0000313" key="4">
    <source>
        <dbReference type="Proteomes" id="UP000565468"/>
    </source>
</evidence>